<dbReference type="Proteomes" id="UP000316925">
    <property type="component" value="Unassembled WGS sequence"/>
</dbReference>
<dbReference type="PANTHER" id="PTHR42845">
    <property type="entry name" value="COENZYME F420-REDUCING HYDROGENASE, GAMMA SUBUNIT"/>
    <property type="match status" value="1"/>
</dbReference>
<dbReference type="InterPro" id="IPR037024">
    <property type="entry name" value="NiFe_Hase_small_N_sf"/>
</dbReference>
<comment type="caution">
    <text evidence="3">The sequence shown here is derived from an EMBL/GenBank/DDBJ whole genome shotgun (WGS) entry which is preliminary data.</text>
</comment>
<dbReference type="AlphaFoldDB" id="A0A523YLK6"/>
<dbReference type="Gene3D" id="3.40.50.700">
    <property type="entry name" value="NADH:ubiquinone oxidoreductase-like, 20kDa subunit"/>
    <property type="match status" value="1"/>
</dbReference>
<protein>
    <submittedName>
        <fullName evidence="3">Oxidoreductase</fullName>
    </submittedName>
</protein>
<feature type="domain" description="NADH:ubiquinone oxidoreductase-like 20kDa subunit" evidence="2">
    <location>
        <begin position="16"/>
        <end position="152"/>
    </location>
</feature>
<evidence type="ECO:0000313" key="3">
    <source>
        <dbReference type="EMBL" id="TET92425.1"/>
    </source>
</evidence>
<dbReference type="GO" id="GO:0016491">
    <property type="term" value="F:oxidoreductase activity"/>
    <property type="evidence" value="ECO:0007669"/>
    <property type="project" value="UniProtKB-KW"/>
</dbReference>
<reference evidence="3 4" key="1">
    <citation type="submission" date="2019-03" db="EMBL/GenBank/DDBJ databases">
        <title>Metabolic potential of uncultured bacteria and archaea associated with petroleum seepage in deep-sea sediments.</title>
        <authorList>
            <person name="Dong X."/>
            <person name="Hubert C."/>
        </authorList>
    </citation>
    <scope>NUCLEOTIDE SEQUENCE [LARGE SCALE GENOMIC DNA]</scope>
    <source>
        <strain evidence="3">E29_bin28</strain>
    </source>
</reference>
<sequence length="257" mass="28339">MSMKKIRLGIFKYSCCAGCQFQFFFFQEHVLETLGVVDILYCKMGTSGGVKEGPFEVALIEGAITESWQVDELKRIREVSRFLIPIGSCAVNGGIPAIKDIYPEIEVEKRVYQDLSVIHSVKAHPIDEYVRVDGYVRGCPMGERDLLELLTSLLLNTKPSFPEYCVCVECKLKGTVCLLIAEGKPCMGPVTNAGCGALCPSHGRACYGCWGPVSDANAPALAKKFEQLGLAPDDIVRKFTQFASPTIEFRKGAEMYE</sequence>
<keyword evidence="1" id="KW-0560">Oxidoreductase</keyword>
<name>A0A523YLK6_UNCAE</name>
<evidence type="ECO:0000313" key="4">
    <source>
        <dbReference type="Proteomes" id="UP000316925"/>
    </source>
</evidence>
<proteinExistence type="predicted"/>
<dbReference type="SUPFAM" id="SSF56770">
    <property type="entry name" value="HydA/Nqo6-like"/>
    <property type="match status" value="1"/>
</dbReference>
<dbReference type="PANTHER" id="PTHR42845:SF1">
    <property type="entry name" value="HYDROGENASE SMALL SUBUNIT"/>
    <property type="match status" value="1"/>
</dbReference>
<accession>A0A523YLK6</accession>
<gene>
    <name evidence="3" type="ORF">E3J33_03795</name>
</gene>
<dbReference type="Pfam" id="PF01058">
    <property type="entry name" value="Oxidored_q6"/>
    <property type="match status" value="1"/>
</dbReference>
<dbReference type="InterPro" id="IPR051349">
    <property type="entry name" value="Hydrogenase_assoc-protein"/>
</dbReference>
<dbReference type="EMBL" id="SOIJ01000213">
    <property type="protein sequence ID" value="TET92425.1"/>
    <property type="molecule type" value="Genomic_DNA"/>
</dbReference>
<organism evidence="3 4">
    <name type="scientific">Aerophobetes bacterium</name>
    <dbReference type="NCBI Taxonomy" id="2030807"/>
    <lineage>
        <taxon>Bacteria</taxon>
        <taxon>Candidatus Aerophobota</taxon>
    </lineage>
</organism>
<dbReference type="GO" id="GO:0051536">
    <property type="term" value="F:iron-sulfur cluster binding"/>
    <property type="evidence" value="ECO:0007669"/>
    <property type="project" value="InterPro"/>
</dbReference>
<evidence type="ECO:0000256" key="1">
    <source>
        <dbReference type="ARBA" id="ARBA00023002"/>
    </source>
</evidence>
<dbReference type="InterPro" id="IPR006137">
    <property type="entry name" value="NADH_UbQ_OxRdtase-like_20kDa"/>
</dbReference>
<evidence type="ECO:0000259" key="2">
    <source>
        <dbReference type="Pfam" id="PF01058"/>
    </source>
</evidence>